<dbReference type="GO" id="GO:0009231">
    <property type="term" value="P:riboflavin biosynthetic process"/>
    <property type="evidence" value="ECO:0007669"/>
    <property type="project" value="InterPro"/>
</dbReference>
<feature type="domain" description="Bacterial bifunctional deaminase-reductase C-terminal" evidence="1">
    <location>
        <begin position="5"/>
        <end position="170"/>
    </location>
</feature>
<dbReference type="GO" id="GO:0008703">
    <property type="term" value="F:5-amino-6-(5-phosphoribosylamino)uracil reductase activity"/>
    <property type="evidence" value="ECO:0007669"/>
    <property type="project" value="InterPro"/>
</dbReference>
<dbReference type="InterPro" id="IPR002734">
    <property type="entry name" value="RibDG_C"/>
</dbReference>
<dbReference type="SUPFAM" id="SSF53597">
    <property type="entry name" value="Dihydrofolate reductase-like"/>
    <property type="match status" value="1"/>
</dbReference>
<dbReference type="InterPro" id="IPR024072">
    <property type="entry name" value="DHFR-like_dom_sf"/>
</dbReference>
<accession>A0A7T4A0W1</accession>
<sequence>MAALRYAINVTIDGCVDHREGVVDEELHRHHAENLLRADGLLFGRTTYEMMEAAWQNPAPEIADDPFVQAINAAQKFVVSRTRTEVGWNSRLITGDLRTEIERLKADSTDGIAVGGVTLPAALAQLGLIDEYQFVIHPRVAGHGPYLFAGLEPRLDLDLIGRSELGSGAVVLDYRPRR</sequence>
<protein>
    <submittedName>
        <fullName evidence="2">Dihydrofolate reductase family protein</fullName>
    </submittedName>
</protein>
<dbReference type="RefSeq" id="WP_198500242.1">
    <property type="nucleotide sequence ID" value="NZ_CP065989.1"/>
</dbReference>
<reference evidence="2 3" key="1">
    <citation type="submission" date="2020-12" db="EMBL/GenBank/DDBJ databases">
        <title>FDA dAtabase for Regulatory Grade micrObial Sequences (FDA-ARGOS): Supporting development and validation of Infectious Disease Dx tests.</title>
        <authorList>
            <person name="Sproer C."/>
            <person name="Gronow S."/>
            <person name="Severitt S."/>
            <person name="Schroder I."/>
            <person name="Tallon L."/>
            <person name="Sadzewicz L."/>
            <person name="Zhao X."/>
            <person name="Boylan J."/>
            <person name="Ott S."/>
            <person name="Bowen H."/>
            <person name="Vavikolanu K."/>
            <person name="Mehta A."/>
            <person name="Aluvathingal J."/>
            <person name="Nadendla S."/>
            <person name="Lowell S."/>
            <person name="Myers T."/>
            <person name="Yan Y."/>
            <person name="Sichtig H."/>
        </authorList>
    </citation>
    <scope>NUCLEOTIDE SEQUENCE [LARGE SCALE GENOMIC DNA]</scope>
    <source>
        <strain evidence="2 3">FDAARGOS_990</strain>
    </source>
</reference>
<evidence type="ECO:0000313" key="3">
    <source>
        <dbReference type="Proteomes" id="UP000595374"/>
    </source>
</evidence>
<dbReference type="AlphaFoldDB" id="A0A7T4A0W1"/>
<evidence type="ECO:0000313" key="2">
    <source>
        <dbReference type="EMBL" id="QQB15220.1"/>
    </source>
</evidence>
<dbReference type="EMBL" id="CP065989">
    <property type="protein sequence ID" value="QQB15220.1"/>
    <property type="molecule type" value="Genomic_DNA"/>
</dbReference>
<organism evidence="2 3">
    <name type="scientific">Brevibacterium casei</name>
    <dbReference type="NCBI Taxonomy" id="33889"/>
    <lineage>
        <taxon>Bacteria</taxon>
        <taxon>Bacillati</taxon>
        <taxon>Actinomycetota</taxon>
        <taxon>Actinomycetes</taxon>
        <taxon>Micrococcales</taxon>
        <taxon>Brevibacteriaceae</taxon>
        <taxon>Brevibacterium</taxon>
    </lineage>
</organism>
<dbReference type="Gene3D" id="3.40.430.10">
    <property type="entry name" value="Dihydrofolate Reductase, subunit A"/>
    <property type="match status" value="1"/>
</dbReference>
<gene>
    <name evidence="2" type="ORF">I6H47_04500</name>
</gene>
<dbReference type="Pfam" id="PF01872">
    <property type="entry name" value="RibD_C"/>
    <property type="match status" value="1"/>
</dbReference>
<dbReference type="Proteomes" id="UP000595374">
    <property type="component" value="Chromosome"/>
</dbReference>
<evidence type="ECO:0000259" key="1">
    <source>
        <dbReference type="Pfam" id="PF01872"/>
    </source>
</evidence>
<proteinExistence type="predicted"/>
<name>A0A7T4A0W1_9MICO</name>